<keyword evidence="4" id="KW-1185">Reference proteome</keyword>
<evidence type="ECO:0000256" key="1">
    <source>
        <dbReference type="SAM" id="SignalP"/>
    </source>
</evidence>
<feature type="non-terminal residue" evidence="3">
    <location>
        <position position="139"/>
    </location>
</feature>
<dbReference type="Gene3D" id="1.10.287.470">
    <property type="entry name" value="Helix hairpin bin"/>
    <property type="match status" value="1"/>
</dbReference>
<name>A0A4U6CZW3_9BACT</name>
<accession>A0A4U6CZW3</accession>
<dbReference type="RefSeq" id="WP_137342162.1">
    <property type="nucleotide sequence ID" value="NZ_SZVO01000010.1"/>
</dbReference>
<evidence type="ECO:0000313" key="3">
    <source>
        <dbReference type="EMBL" id="TKT90399.1"/>
    </source>
</evidence>
<evidence type="ECO:0000313" key="4">
    <source>
        <dbReference type="Proteomes" id="UP000304900"/>
    </source>
</evidence>
<feature type="chain" id="PRO_5020938759" evidence="1">
    <location>
        <begin position="24"/>
        <end position="139"/>
    </location>
</feature>
<keyword evidence="1" id="KW-0732">Signal</keyword>
<dbReference type="InterPro" id="IPR058647">
    <property type="entry name" value="BSH_CzcB-like"/>
</dbReference>
<sequence length="139" mass="15375">MKKYSLALSCALTLLFAGCQTQSKDTSEIGADIPTIPVVELKTQKTEFHRKYVGDIQAVKNVEIYARVKGYLEEVYVDEGKEVKKGQILFRINSEEYAAELAKANASLQSAIADAKGAELEMGRVKMLVEKNVVSKTEL</sequence>
<dbReference type="OrthoDB" id="9801814at2"/>
<dbReference type="Proteomes" id="UP000304900">
    <property type="component" value="Unassembled WGS sequence"/>
</dbReference>
<dbReference type="SUPFAM" id="SSF111369">
    <property type="entry name" value="HlyD-like secretion proteins"/>
    <property type="match status" value="1"/>
</dbReference>
<organism evidence="3 4">
    <name type="scientific">Dyadobacter frigoris</name>
    <dbReference type="NCBI Taxonomy" id="2576211"/>
    <lineage>
        <taxon>Bacteria</taxon>
        <taxon>Pseudomonadati</taxon>
        <taxon>Bacteroidota</taxon>
        <taxon>Cytophagia</taxon>
        <taxon>Cytophagales</taxon>
        <taxon>Spirosomataceae</taxon>
        <taxon>Dyadobacter</taxon>
    </lineage>
</organism>
<feature type="domain" description="CzcB-like barrel-sandwich hybrid" evidence="2">
    <location>
        <begin position="62"/>
        <end position="110"/>
    </location>
</feature>
<dbReference type="PROSITE" id="PS51257">
    <property type="entry name" value="PROKAR_LIPOPROTEIN"/>
    <property type="match status" value="1"/>
</dbReference>
<protein>
    <submittedName>
        <fullName evidence="3">Biotin/lipoyl-binding protein</fullName>
    </submittedName>
</protein>
<proteinExistence type="predicted"/>
<dbReference type="Gene3D" id="2.40.50.100">
    <property type="match status" value="1"/>
</dbReference>
<comment type="caution">
    <text evidence="3">The sequence shown here is derived from an EMBL/GenBank/DDBJ whole genome shotgun (WGS) entry which is preliminary data.</text>
</comment>
<dbReference type="AlphaFoldDB" id="A0A4U6CZW3"/>
<dbReference type="PANTHER" id="PTHR30158">
    <property type="entry name" value="ACRA/E-RELATED COMPONENT OF DRUG EFFLUX TRANSPORTER"/>
    <property type="match status" value="1"/>
</dbReference>
<dbReference type="GO" id="GO:0005886">
    <property type="term" value="C:plasma membrane"/>
    <property type="evidence" value="ECO:0007669"/>
    <property type="project" value="TreeGrafter"/>
</dbReference>
<dbReference type="Pfam" id="PF25973">
    <property type="entry name" value="BSH_CzcB"/>
    <property type="match status" value="1"/>
</dbReference>
<reference evidence="3 4" key="1">
    <citation type="submission" date="2019-05" db="EMBL/GenBank/DDBJ databases">
        <title>Dyadobacter AR-3-8 sp. nov., isolated from arctic soil.</title>
        <authorList>
            <person name="Chaudhary D.K."/>
        </authorList>
    </citation>
    <scope>NUCLEOTIDE SEQUENCE [LARGE SCALE GENOMIC DNA]</scope>
    <source>
        <strain evidence="3 4">AR-3-8</strain>
    </source>
</reference>
<dbReference type="EMBL" id="SZVO01000010">
    <property type="protein sequence ID" value="TKT90399.1"/>
    <property type="molecule type" value="Genomic_DNA"/>
</dbReference>
<evidence type="ECO:0000259" key="2">
    <source>
        <dbReference type="Pfam" id="PF25973"/>
    </source>
</evidence>
<feature type="signal peptide" evidence="1">
    <location>
        <begin position="1"/>
        <end position="23"/>
    </location>
</feature>
<dbReference type="GO" id="GO:0046677">
    <property type="term" value="P:response to antibiotic"/>
    <property type="evidence" value="ECO:0007669"/>
    <property type="project" value="TreeGrafter"/>
</dbReference>
<gene>
    <name evidence="3" type="ORF">FDK13_21965</name>
</gene>